<feature type="region of interest" description="Disordered" evidence="1">
    <location>
        <begin position="95"/>
        <end position="196"/>
    </location>
</feature>
<accession>A0A2C6KFK7</accession>
<organism evidence="2 3">
    <name type="scientific">Cystoisospora suis</name>
    <dbReference type="NCBI Taxonomy" id="483139"/>
    <lineage>
        <taxon>Eukaryota</taxon>
        <taxon>Sar</taxon>
        <taxon>Alveolata</taxon>
        <taxon>Apicomplexa</taxon>
        <taxon>Conoidasida</taxon>
        <taxon>Coccidia</taxon>
        <taxon>Eucoccidiorida</taxon>
        <taxon>Eimeriorina</taxon>
        <taxon>Sarcocystidae</taxon>
        <taxon>Cystoisospora</taxon>
    </lineage>
</organism>
<dbReference type="EMBL" id="MIGC01003544">
    <property type="protein sequence ID" value="PHJ19280.1"/>
    <property type="molecule type" value="Genomic_DNA"/>
</dbReference>
<dbReference type="VEuPathDB" id="ToxoDB:CSUI_006893"/>
<feature type="compositionally biased region" description="Low complexity" evidence="1">
    <location>
        <begin position="126"/>
        <end position="146"/>
    </location>
</feature>
<keyword evidence="3" id="KW-1185">Reference proteome</keyword>
<dbReference type="Proteomes" id="UP000221165">
    <property type="component" value="Unassembled WGS sequence"/>
</dbReference>
<feature type="compositionally biased region" description="Low complexity" evidence="1">
    <location>
        <begin position="178"/>
        <end position="192"/>
    </location>
</feature>
<sequence length="276" mass="29359">MSGGSSYDMLLYTKAQSLHIRSSFAILSTVMLHISRSAALVTPRESGRLSLCVSSSPFVCPRKSFFAWPSPRPFLPSLRSQLFLSSLPAFASSMFSSASPGPPAPSEVHTDPPEGSPAATRPPDAPGAQSPHASAASAADVRTKASPSPEKDSQKPEEHSGSRRRSSSSVVAALQGLRSSSGSSRPEDAGSSAPASSMLAFVSTAPQEIVVETGNDVDDMRTEEEGQKQQQVPRVRFDAELESRLRKVVEADCPDECLVITVDEETCTIQKGQIRV</sequence>
<evidence type="ECO:0000256" key="1">
    <source>
        <dbReference type="SAM" id="MobiDB-lite"/>
    </source>
</evidence>
<dbReference type="GeneID" id="94430254"/>
<feature type="compositionally biased region" description="Basic and acidic residues" evidence="1">
    <location>
        <begin position="149"/>
        <end position="161"/>
    </location>
</feature>
<evidence type="ECO:0000313" key="3">
    <source>
        <dbReference type="Proteomes" id="UP000221165"/>
    </source>
</evidence>
<name>A0A2C6KFK7_9APIC</name>
<reference evidence="2 3" key="1">
    <citation type="journal article" date="2017" name="Int. J. Parasitol.">
        <title>The genome of the protozoan parasite Cystoisospora suis and a reverse vaccinology approach to identify vaccine candidates.</title>
        <authorList>
            <person name="Palmieri N."/>
            <person name="Shrestha A."/>
            <person name="Ruttkowski B."/>
            <person name="Beck T."/>
            <person name="Vogl C."/>
            <person name="Tomley F."/>
            <person name="Blake D.P."/>
            <person name="Joachim A."/>
        </authorList>
    </citation>
    <scope>NUCLEOTIDE SEQUENCE [LARGE SCALE GENOMIC DNA]</scope>
    <source>
        <strain evidence="2 3">Wien I</strain>
    </source>
</reference>
<protein>
    <submittedName>
        <fullName evidence="2">Uncharacterized protein</fullName>
    </submittedName>
</protein>
<proteinExistence type="predicted"/>
<dbReference type="AlphaFoldDB" id="A0A2C6KFK7"/>
<gene>
    <name evidence="2" type="ORF">CSUI_006893</name>
</gene>
<evidence type="ECO:0000313" key="2">
    <source>
        <dbReference type="EMBL" id="PHJ19280.1"/>
    </source>
</evidence>
<comment type="caution">
    <text evidence="2">The sequence shown here is derived from an EMBL/GenBank/DDBJ whole genome shotgun (WGS) entry which is preliminary data.</text>
</comment>
<dbReference type="RefSeq" id="XP_067920982.1">
    <property type="nucleotide sequence ID" value="XM_068067043.1"/>
</dbReference>